<accession>A0ABY5L4N3</accession>
<keyword evidence="4 8" id="KW-0812">Transmembrane</keyword>
<dbReference type="Pfam" id="PF00528">
    <property type="entry name" value="BPD_transp_1"/>
    <property type="match status" value="1"/>
</dbReference>
<keyword evidence="11" id="KW-1185">Reference proteome</keyword>
<evidence type="ECO:0000256" key="4">
    <source>
        <dbReference type="ARBA" id="ARBA00022692"/>
    </source>
</evidence>
<evidence type="ECO:0000256" key="3">
    <source>
        <dbReference type="ARBA" id="ARBA00022475"/>
    </source>
</evidence>
<feature type="transmembrane region" description="Helical" evidence="8">
    <location>
        <begin position="245"/>
        <end position="263"/>
    </location>
</feature>
<dbReference type="InterPro" id="IPR000515">
    <property type="entry name" value="MetI-like"/>
</dbReference>
<feature type="transmembrane region" description="Helical" evidence="8">
    <location>
        <begin position="85"/>
        <end position="109"/>
    </location>
</feature>
<keyword evidence="7 8" id="KW-0472">Membrane</keyword>
<reference evidence="10 11" key="1">
    <citation type="submission" date="2022-07" db="EMBL/GenBank/DDBJ databases">
        <title>Novel species in genus cellulomonas.</title>
        <authorList>
            <person name="Ye L."/>
        </authorList>
    </citation>
    <scope>NUCLEOTIDE SEQUENCE [LARGE SCALE GENOMIC DNA]</scope>
    <source>
        <strain evidence="11">zg-Y338</strain>
    </source>
</reference>
<sequence>MRPAAPEDVAVTTGATGPALAPRLAATAVDLDARVVPARHVGRWLATAGTLVLLAMVISSLTTNARWEWSIVWQYLTWPSVLDGLWGTVRLTATAAVIGFGLGTVLALMRLSPSPLLRAVSWTYTWVFRSVPLILQLLLWYNLAYLYPTLSLGVPFGPELLQFGTLDVIDKFGAAVLGLGLSQAAYSAEIVRAGILSVDQGQHEAAAALGLPRRRQQRRIILPQAMRTIVPTAVNEIIGLVKGTSVVYVLAYGELFYIVGVIYGRNQRVVPLLLVAGIWYLLLTTVITVVQYYVERHYAKGALRTLPPTPVQRVRWAAGVLWSRVTGRPLPQGLPPGHLARTSLASHVLVRSRATAQGRGGQL</sequence>
<evidence type="ECO:0000256" key="5">
    <source>
        <dbReference type="ARBA" id="ARBA00022970"/>
    </source>
</evidence>
<name>A0ABY5L4N3_9CELL</name>
<evidence type="ECO:0000256" key="1">
    <source>
        <dbReference type="ARBA" id="ARBA00004651"/>
    </source>
</evidence>
<keyword evidence="3" id="KW-1003">Cell membrane</keyword>
<keyword evidence="5" id="KW-0029">Amino-acid transport</keyword>
<evidence type="ECO:0000256" key="7">
    <source>
        <dbReference type="ARBA" id="ARBA00023136"/>
    </source>
</evidence>
<feature type="transmembrane region" description="Helical" evidence="8">
    <location>
        <begin position="44"/>
        <end position="65"/>
    </location>
</feature>
<evidence type="ECO:0000256" key="6">
    <source>
        <dbReference type="ARBA" id="ARBA00022989"/>
    </source>
</evidence>
<feature type="transmembrane region" description="Helical" evidence="8">
    <location>
        <begin position="270"/>
        <end position="294"/>
    </location>
</feature>
<proteinExistence type="inferred from homology"/>
<dbReference type="NCBIfam" id="TIGR01726">
    <property type="entry name" value="HEQRo_perm_3TM"/>
    <property type="match status" value="1"/>
</dbReference>
<dbReference type="Gene3D" id="1.10.3720.10">
    <property type="entry name" value="MetI-like"/>
    <property type="match status" value="1"/>
</dbReference>
<evidence type="ECO:0000313" key="10">
    <source>
        <dbReference type="EMBL" id="UUI76890.1"/>
    </source>
</evidence>
<dbReference type="PANTHER" id="PTHR30614">
    <property type="entry name" value="MEMBRANE COMPONENT OF AMINO ACID ABC TRANSPORTER"/>
    <property type="match status" value="1"/>
</dbReference>
<evidence type="ECO:0000256" key="2">
    <source>
        <dbReference type="ARBA" id="ARBA00022448"/>
    </source>
</evidence>
<feature type="transmembrane region" description="Helical" evidence="8">
    <location>
        <begin position="121"/>
        <end position="141"/>
    </location>
</feature>
<dbReference type="SUPFAM" id="SSF161098">
    <property type="entry name" value="MetI-like"/>
    <property type="match status" value="1"/>
</dbReference>
<dbReference type="PROSITE" id="PS50928">
    <property type="entry name" value="ABC_TM1"/>
    <property type="match status" value="1"/>
</dbReference>
<comment type="similarity">
    <text evidence="8">Belongs to the binding-protein-dependent transport system permease family.</text>
</comment>
<keyword evidence="6 8" id="KW-1133">Transmembrane helix</keyword>
<organism evidence="10 11">
    <name type="scientific">Cellulomonas chengniuliangii</name>
    <dbReference type="NCBI Taxonomy" id="2968084"/>
    <lineage>
        <taxon>Bacteria</taxon>
        <taxon>Bacillati</taxon>
        <taxon>Actinomycetota</taxon>
        <taxon>Actinomycetes</taxon>
        <taxon>Micrococcales</taxon>
        <taxon>Cellulomonadaceae</taxon>
        <taxon>Cellulomonas</taxon>
    </lineage>
</organism>
<dbReference type="InterPro" id="IPR043429">
    <property type="entry name" value="ArtM/GltK/GlnP/TcyL/YhdX-like"/>
</dbReference>
<evidence type="ECO:0000256" key="8">
    <source>
        <dbReference type="RuleBase" id="RU363032"/>
    </source>
</evidence>
<dbReference type="Proteomes" id="UP001316189">
    <property type="component" value="Chromosome"/>
</dbReference>
<dbReference type="InterPro" id="IPR010065">
    <property type="entry name" value="AA_ABC_transptr_permease_3TM"/>
</dbReference>
<gene>
    <name evidence="10" type="ORF">NP064_02930</name>
</gene>
<dbReference type="InterPro" id="IPR035906">
    <property type="entry name" value="MetI-like_sf"/>
</dbReference>
<evidence type="ECO:0000313" key="11">
    <source>
        <dbReference type="Proteomes" id="UP001316189"/>
    </source>
</evidence>
<protein>
    <submittedName>
        <fullName evidence="10">Amino acid ABC transporter permease</fullName>
    </submittedName>
</protein>
<dbReference type="EMBL" id="CP101988">
    <property type="protein sequence ID" value="UUI76890.1"/>
    <property type="molecule type" value="Genomic_DNA"/>
</dbReference>
<dbReference type="PANTHER" id="PTHR30614:SF0">
    <property type="entry name" value="L-CYSTINE TRANSPORT SYSTEM PERMEASE PROTEIN TCYL"/>
    <property type="match status" value="1"/>
</dbReference>
<dbReference type="CDD" id="cd06261">
    <property type="entry name" value="TM_PBP2"/>
    <property type="match status" value="1"/>
</dbReference>
<comment type="subcellular location">
    <subcellularLocation>
        <location evidence="1 8">Cell membrane</location>
        <topology evidence="1 8">Multi-pass membrane protein</topology>
    </subcellularLocation>
</comment>
<feature type="domain" description="ABC transmembrane type-1" evidence="9">
    <location>
        <begin position="85"/>
        <end position="291"/>
    </location>
</feature>
<keyword evidence="2 8" id="KW-0813">Transport</keyword>
<evidence type="ECO:0000259" key="9">
    <source>
        <dbReference type="PROSITE" id="PS50928"/>
    </source>
</evidence>